<gene>
    <name evidence="1" type="ORF">EV356DRAFT_165099</name>
</gene>
<protein>
    <submittedName>
        <fullName evidence="1">Uncharacterized protein</fullName>
    </submittedName>
</protein>
<organism evidence="1 2">
    <name type="scientific">Viridothelium virens</name>
    <name type="common">Speckled blister lichen</name>
    <name type="synonym">Trypethelium virens</name>
    <dbReference type="NCBI Taxonomy" id="1048519"/>
    <lineage>
        <taxon>Eukaryota</taxon>
        <taxon>Fungi</taxon>
        <taxon>Dikarya</taxon>
        <taxon>Ascomycota</taxon>
        <taxon>Pezizomycotina</taxon>
        <taxon>Dothideomycetes</taxon>
        <taxon>Dothideomycetes incertae sedis</taxon>
        <taxon>Trypetheliales</taxon>
        <taxon>Trypetheliaceae</taxon>
        <taxon>Viridothelium</taxon>
    </lineage>
</organism>
<evidence type="ECO:0000313" key="2">
    <source>
        <dbReference type="Proteomes" id="UP000800092"/>
    </source>
</evidence>
<sequence>MSNPTGYRCSWSVLSDESWPHARYRLFGRRSWNRFHCLGGCLRNRYCKDVDLLFCLALPPSCLHYIHHDQIQTTVFSYILSGQPQMIGKIARRTRLHFGAHQRLDTISHPRLP</sequence>
<keyword evidence="2" id="KW-1185">Reference proteome</keyword>
<reference evidence="1" key="1">
    <citation type="journal article" date="2020" name="Stud. Mycol.">
        <title>101 Dothideomycetes genomes: a test case for predicting lifestyles and emergence of pathogens.</title>
        <authorList>
            <person name="Haridas S."/>
            <person name="Albert R."/>
            <person name="Binder M."/>
            <person name="Bloem J."/>
            <person name="Labutti K."/>
            <person name="Salamov A."/>
            <person name="Andreopoulos B."/>
            <person name="Baker S."/>
            <person name="Barry K."/>
            <person name="Bills G."/>
            <person name="Bluhm B."/>
            <person name="Cannon C."/>
            <person name="Castanera R."/>
            <person name="Culley D."/>
            <person name="Daum C."/>
            <person name="Ezra D."/>
            <person name="Gonzalez J."/>
            <person name="Henrissat B."/>
            <person name="Kuo A."/>
            <person name="Liang C."/>
            <person name="Lipzen A."/>
            <person name="Lutzoni F."/>
            <person name="Magnuson J."/>
            <person name="Mondo S."/>
            <person name="Nolan M."/>
            <person name="Ohm R."/>
            <person name="Pangilinan J."/>
            <person name="Park H.-J."/>
            <person name="Ramirez L."/>
            <person name="Alfaro M."/>
            <person name="Sun H."/>
            <person name="Tritt A."/>
            <person name="Yoshinaga Y."/>
            <person name="Zwiers L.-H."/>
            <person name="Turgeon B."/>
            <person name="Goodwin S."/>
            <person name="Spatafora J."/>
            <person name="Crous P."/>
            <person name="Grigoriev I."/>
        </authorList>
    </citation>
    <scope>NUCLEOTIDE SEQUENCE</scope>
    <source>
        <strain evidence="1">Tuck. ex Michener</strain>
    </source>
</reference>
<dbReference type="Proteomes" id="UP000800092">
    <property type="component" value="Unassembled WGS sequence"/>
</dbReference>
<dbReference type="EMBL" id="ML991773">
    <property type="protein sequence ID" value="KAF2239158.1"/>
    <property type="molecule type" value="Genomic_DNA"/>
</dbReference>
<dbReference type="AlphaFoldDB" id="A0A6A6HMX2"/>
<name>A0A6A6HMX2_VIRVR</name>
<evidence type="ECO:0000313" key="1">
    <source>
        <dbReference type="EMBL" id="KAF2239158.1"/>
    </source>
</evidence>
<accession>A0A6A6HMX2</accession>
<proteinExistence type="predicted"/>